<organism evidence="1">
    <name type="scientific">Arundo donax</name>
    <name type="common">Giant reed</name>
    <name type="synonym">Donax arundinaceus</name>
    <dbReference type="NCBI Taxonomy" id="35708"/>
    <lineage>
        <taxon>Eukaryota</taxon>
        <taxon>Viridiplantae</taxon>
        <taxon>Streptophyta</taxon>
        <taxon>Embryophyta</taxon>
        <taxon>Tracheophyta</taxon>
        <taxon>Spermatophyta</taxon>
        <taxon>Magnoliopsida</taxon>
        <taxon>Liliopsida</taxon>
        <taxon>Poales</taxon>
        <taxon>Poaceae</taxon>
        <taxon>PACMAD clade</taxon>
        <taxon>Arundinoideae</taxon>
        <taxon>Arundineae</taxon>
        <taxon>Arundo</taxon>
    </lineage>
</organism>
<sequence>MLLTIAGYCEQFTRVNCRYAVSVIRML</sequence>
<evidence type="ECO:0000313" key="1">
    <source>
        <dbReference type="EMBL" id="JAD36957.1"/>
    </source>
</evidence>
<name>A0A0A8ZQ48_ARUDO</name>
<dbReference type="AlphaFoldDB" id="A0A0A8ZQ48"/>
<proteinExistence type="predicted"/>
<reference evidence="1" key="1">
    <citation type="submission" date="2014-09" db="EMBL/GenBank/DDBJ databases">
        <authorList>
            <person name="Magalhaes I.L.F."/>
            <person name="Oliveira U."/>
            <person name="Santos F.R."/>
            <person name="Vidigal T.H.D.A."/>
            <person name="Brescovit A.D."/>
            <person name="Santos A.J."/>
        </authorList>
    </citation>
    <scope>NUCLEOTIDE SEQUENCE</scope>
    <source>
        <tissue evidence="1">Shoot tissue taken approximately 20 cm above the soil surface</tissue>
    </source>
</reference>
<reference evidence="1" key="2">
    <citation type="journal article" date="2015" name="Data Brief">
        <title>Shoot transcriptome of the giant reed, Arundo donax.</title>
        <authorList>
            <person name="Barrero R.A."/>
            <person name="Guerrero F.D."/>
            <person name="Moolhuijzen P."/>
            <person name="Goolsby J.A."/>
            <person name="Tidwell J."/>
            <person name="Bellgard S.E."/>
            <person name="Bellgard M.I."/>
        </authorList>
    </citation>
    <scope>NUCLEOTIDE SEQUENCE</scope>
    <source>
        <tissue evidence="1">Shoot tissue taken approximately 20 cm above the soil surface</tissue>
    </source>
</reference>
<accession>A0A0A8ZQ48</accession>
<dbReference type="EMBL" id="GBRH01260938">
    <property type="protein sequence ID" value="JAD36957.1"/>
    <property type="molecule type" value="Transcribed_RNA"/>
</dbReference>
<protein>
    <submittedName>
        <fullName evidence="1">Uncharacterized protein</fullName>
    </submittedName>
</protein>